<dbReference type="InterPro" id="IPR002563">
    <property type="entry name" value="Flavin_Rdtase-like_dom"/>
</dbReference>
<dbReference type="AlphaFoldDB" id="T2GA57"/>
<dbReference type="Proteomes" id="UP000016587">
    <property type="component" value="Chromosome"/>
</dbReference>
<dbReference type="eggNOG" id="COG1853">
    <property type="taxonomic scope" value="Bacteria"/>
</dbReference>
<reference evidence="6" key="2">
    <citation type="submission" date="2013-07" db="EMBL/GenBank/DDBJ databases">
        <authorList>
            <person name="Morais-Silva F.O."/>
            <person name="Rezende A.M."/>
            <person name="Pimentel C."/>
            <person name="Resende D.M."/>
            <person name="Santos C.I."/>
            <person name="Clemente C."/>
            <person name="de Oliveira L.M."/>
            <person name="da Silva S.M."/>
            <person name="Costa D.A."/>
            <person name="Varela-Raposo A."/>
            <person name="Horacio E.C.A."/>
            <person name="Matos M."/>
            <person name="Flores O."/>
            <person name="Ruiz J.C."/>
            <person name="Rodrigues-Pousada C."/>
        </authorList>
    </citation>
    <scope>NUCLEOTIDE SEQUENCE [LARGE SCALE GENOMIC DNA]</scope>
    <source>
        <strain evidence="6">ATCC 19364 / DSM 1382 / NCIMB 9332 / VKM B-1759</strain>
    </source>
</reference>
<accession>T2GA57</accession>
<dbReference type="GO" id="GO:0010181">
    <property type="term" value="F:FMN binding"/>
    <property type="evidence" value="ECO:0007669"/>
    <property type="project" value="InterPro"/>
</dbReference>
<dbReference type="Pfam" id="PF01613">
    <property type="entry name" value="Flavin_Reduct"/>
    <property type="match status" value="1"/>
</dbReference>
<evidence type="ECO:0000256" key="3">
    <source>
        <dbReference type="ARBA" id="ARBA00038054"/>
    </source>
</evidence>
<evidence type="ECO:0000313" key="6">
    <source>
        <dbReference type="Proteomes" id="UP000016587"/>
    </source>
</evidence>
<evidence type="ECO:0000256" key="1">
    <source>
        <dbReference type="ARBA" id="ARBA00001917"/>
    </source>
</evidence>
<dbReference type="OrthoDB" id="9794638at2"/>
<dbReference type="Gene3D" id="2.30.110.10">
    <property type="entry name" value="Electron Transport, Fmn-binding Protein, Chain A"/>
    <property type="match status" value="1"/>
</dbReference>
<sequence>MRTRLGGVNALYPTPTVLVGAMVNGRPNFNTIAHIGILNYGPGAEGARELISVAMARRHFTPQGIREHGQFSINVPSEDLIRETDFCGVVSGAKEDKSSLFTLFYGELPAAPMIEECPVCMECQLVDTYEVKGYHVFIGEIVETHAREDALTDGKLDLSKIRPLLFDMSSRKYWGLRPEPVGDCWRIGVGLKKERQGK</sequence>
<protein>
    <submittedName>
        <fullName evidence="5">Putative flavin reductase domain-containing FMN-binding protein</fullName>
    </submittedName>
</protein>
<comment type="similarity">
    <text evidence="3">Belongs to the flavoredoxin family.</text>
</comment>
<evidence type="ECO:0000313" key="5">
    <source>
        <dbReference type="EMBL" id="AGW13011.1"/>
    </source>
</evidence>
<keyword evidence="2" id="KW-0285">Flavoprotein</keyword>
<dbReference type="SMART" id="SM00903">
    <property type="entry name" value="Flavin_Reduct"/>
    <property type="match status" value="1"/>
</dbReference>
<dbReference type="InterPro" id="IPR052174">
    <property type="entry name" value="Flavoredoxin"/>
</dbReference>
<dbReference type="EMBL" id="CP006585">
    <property type="protein sequence ID" value="AGW13011.1"/>
    <property type="molecule type" value="Genomic_DNA"/>
</dbReference>
<dbReference type="STRING" id="1121448.DGI_1146"/>
<dbReference type="PANTHER" id="PTHR43567">
    <property type="entry name" value="FLAVOREDOXIN-RELATED-RELATED"/>
    <property type="match status" value="1"/>
</dbReference>
<comment type="cofactor">
    <cofactor evidence="1">
        <name>FMN</name>
        <dbReference type="ChEBI" id="CHEBI:58210"/>
    </cofactor>
</comment>
<gene>
    <name evidence="5" type="ORF">DGI_1146</name>
</gene>
<dbReference type="HOGENOM" id="CLU_059021_5_5_7"/>
<evidence type="ECO:0000259" key="4">
    <source>
        <dbReference type="SMART" id="SM00903"/>
    </source>
</evidence>
<dbReference type="SUPFAM" id="SSF50475">
    <property type="entry name" value="FMN-binding split barrel"/>
    <property type="match status" value="1"/>
</dbReference>
<evidence type="ECO:0000256" key="2">
    <source>
        <dbReference type="ARBA" id="ARBA00022630"/>
    </source>
</evidence>
<feature type="domain" description="Flavin reductase like" evidence="4">
    <location>
        <begin position="11"/>
        <end position="158"/>
    </location>
</feature>
<dbReference type="PATRIC" id="fig|1121448.10.peg.1145"/>
<dbReference type="RefSeq" id="WP_021759780.1">
    <property type="nucleotide sequence ID" value="NC_022444.1"/>
</dbReference>
<dbReference type="KEGG" id="dgg:DGI_1146"/>
<dbReference type="InterPro" id="IPR012349">
    <property type="entry name" value="Split_barrel_FMN-bd"/>
</dbReference>
<name>T2GA57_MEGG1</name>
<dbReference type="GO" id="GO:0016646">
    <property type="term" value="F:oxidoreductase activity, acting on the CH-NH group of donors, NAD or NADP as acceptor"/>
    <property type="evidence" value="ECO:0007669"/>
    <property type="project" value="UniProtKB-ARBA"/>
</dbReference>
<proteinExistence type="inferred from homology"/>
<dbReference type="PANTHER" id="PTHR43567:SF1">
    <property type="entry name" value="FLAVOREDOXIN"/>
    <property type="match status" value="1"/>
</dbReference>
<organism evidence="5 6">
    <name type="scientific">Megalodesulfovibrio gigas (strain ATCC 19364 / DSM 1382 / NCIMB 9332 / VKM B-1759)</name>
    <name type="common">Desulfovibrio gigas</name>
    <dbReference type="NCBI Taxonomy" id="1121448"/>
    <lineage>
        <taxon>Bacteria</taxon>
        <taxon>Pseudomonadati</taxon>
        <taxon>Thermodesulfobacteriota</taxon>
        <taxon>Desulfovibrionia</taxon>
        <taxon>Desulfovibrionales</taxon>
        <taxon>Desulfovibrionaceae</taxon>
        <taxon>Megalodesulfovibrio</taxon>
    </lineage>
</organism>
<keyword evidence="6" id="KW-1185">Reference proteome</keyword>
<reference evidence="5 6" key="1">
    <citation type="journal article" date="2013" name="J. Bacteriol.">
        <title>Roles of HynAB and Ech, the only two hydrogenases found in the model sulfate reducer Desulfovibrio gigas.</title>
        <authorList>
            <person name="Morais-Silva F.O."/>
            <person name="Santos C.I."/>
            <person name="Rodrigues R."/>
            <person name="Pereira I.A."/>
            <person name="Rodrigues-Pousada C."/>
        </authorList>
    </citation>
    <scope>NUCLEOTIDE SEQUENCE [LARGE SCALE GENOMIC DNA]</scope>
    <source>
        <strain evidence="6">ATCC 19364 / DSM 1382 / NCIMB 9332 / VKM B-1759</strain>
    </source>
</reference>